<feature type="compositionally biased region" description="Low complexity" evidence="1">
    <location>
        <begin position="75"/>
        <end position="86"/>
    </location>
</feature>
<organism evidence="2 3">
    <name type="scientific">Penstemon davidsonii</name>
    <dbReference type="NCBI Taxonomy" id="160366"/>
    <lineage>
        <taxon>Eukaryota</taxon>
        <taxon>Viridiplantae</taxon>
        <taxon>Streptophyta</taxon>
        <taxon>Embryophyta</taxon>
        <taxon>Tracheophyta</taxon>
        <taxon>Spermatophyta</taxon>
        <taxon>Magnoliopsida</taxon>
        <taxon>eudicotyledons</taxon>
        <taxon>Gunneridae</taxon>
        <taxon>Pentapetalae</taxon>
        <taxon>asterids</taxon>
        <taxon>lamiids</taxon>
        <taxon>Lamiales</taxon>
        <taxon>Plantaginaceae</taxon>
        <taxon>Cheloneae</taxon>
        <taxon>Penstemon</taxon>
    </lineage>
</organism>
<comment type="caution">
    <text evidence="2">The sequence shown here is derived from an EMBL/GenBank/DDBJ whole genome shotgun (WGS) entry which is preliminary data.</text>
</comment>
<keyword evidence="3" id="KW-1185">Reference proteome</keyword>
<protein>
    <submittedName>
        <fullName evidence="2">Uncharacterized protein</fullName>
    </submittedName>
</protein>
<evidence type="ECO:0000313" key="2">
    <source>
        <dbReference type="EMBL" id="KAK4484281.1"/>
    </source>
</evidence>
<dbReference type="Proteomes" id="UP001291926">
    <property type="component" value="Unassembled WGS sequence"/>
</dbReference>
<sequence length="94" mass="10005">MTLSPINESADILGEFYISPTSLTSGEKGFFFGLATAPAHVEDRLNDAWLQFAEESPCDQPESQKGTEPVDAIMASAAGDGGSQQAKMPDKIIQ</sequence>
<name>A0ABR0D5W0_9LAMI</name>
<feature type="region of interest" description="Disordered" evidence="1">
    <location>
        <begin position="74"/>
        <end position="94"/>
    </location>
</feature>
<dbReference type="EMBL" id="JAYDYQ010002534">
    <property type="protein sequence ID" value="KAK4484281.1"/>
    <property type="molecule type" value="Genomic_DNA"/>
</dbReference>
<accession>A0ABR0D5W0</accession>
<evidence type="ECO:0000256" key="1">
    <source>
        <dbReference type="SAM" id="MobiDB-lite"/>
    </source>
</evidence>
<gene>
    <name evidence="2" type="ORF">RD792_011509</name>
</gene>
<reference evidence="2 3" key="1">
    <citation type="journal article" date="2023" name="bioRxiv">
        <title>Genome report: Whole genome sequence and annotation of Penstemon davidsonii.</title>
        <authorList>
            <person name="Ostevik K.L."/>
            <person name="Alabady M."/>
            <person name="Zhang M."/>
            <person name="Rausher M.D."/>
        </authorList>
    </citation>
    <scope>NUCLEOTIDE SEQUENCE [LARGE SCALE GENOMIC DNA]</scope>
    <source>
        <strain evidence="2">DNT005</strain>
        <tissue evidence="2">Whole leaf</tissue>
    </source>
</reference>
<evidence type="ECO:0000313" key="3">
    <source>
        <dbReference type="Proteomes" id="UP001291926"/>
    </source>
</evidence>
<proteinExistence type="predicted"/>